<evidence type="ECO:0000313" key="4">
    <source>
        <dbReference type="Proteomes" id="UP001596524"/>
    </source>
</evidence>
<feature type="domain" description="Heparan-alpha-glucosaminide N-acetyltransferase catalytic" evidence="2">
    <location>
        <begin position="9"/>
        <end position="208"/>
    </location>
</feature>
<protein>
    <submittedName>
        <fullName evidence="3">Heparan-alpha-glucosaminide N-acetyltransferase domain-containing protein</fullName>
    </submittedName>
</protein>
<name>A0ABW2N7I7_9ACTN</name>
<dbReference type="InterPro" id="IPR012429">
    <property type="entry name" value="HGSNAT_cat"/>
</dbReference>
<dbReference type="EMBL" id="JBHTCH010000023">
    <property type="protein sequence ID" value="MFC7362424.1"/>
    <property type="molecule type" value="Genomic_DNA"/>
</dbReference>
<evidence type="ECO:0000313" key="3">
    <source>
        <dbReference type="EMBL" id="MFC7362424.1"/>
    </source>
</evidence>
<feature type="transmembrane region" description="Helical" evidence="1">
    <location>
        <begin position="315"/>
        <end position="335"/>
    </location>
</feature>
<keyword evidence="1" id="KW-0812">Transmembrane</keyword>
<feature type="transmembrane region" description="Helical" evidence="1">
    <location>
        <begin position="79"/>
        <end position="98"/>
    </location>
</feature>
<accession>A0ABW2N7I7</accession>
<feature type="transmembrane region" description="Helical" evidence="1">
    <location>
        <begin position="350"/>
        <end position="369"/>
    </location>
</feature>
<sequence>MTDRPAPARLVAIDVARCLALLGMVATHVLDERRADGSLTAAQWLAGGRASALFAVLAGVSMALVTGRRHPLAGAARGRASAGLVVRAVLVGALGLLLGTLGTGIAVILTYYAVLFVLALPFLGLRAPTLAALAVGWMVAAPVLSHVVRPELPERDFASPTLQQLLDDPSGLLAELTFTGYYPAVPWLAYVLTGLAVGRLDLSSRRTASLLALGGGLLAVGATVVSRMLTARPEVQRALLDDPPATDADAAALLERIAEGLPGSTPTGGAGEWLLVVAPHTATPFDLAQTIGSALLVVGAALLLVGAARPVPRHAVAVFFGAGTMTLSLYSLHVVARTPGLLPDALRDSYLFHVLLLLGTGLMLTAAGLRGPLEATVGGVARTVAGRPQTRPRLDP</sequence>
<dbReference type="Proteomes" id="UP001596524">
    <property type="component" value="Unassembled WGS sequence"/>
</dbReference>
<keyword evidence="1" id="KW-1133">Transmembrane helix</keyword>
<feature type="transmembrane region" description="Helical" evidence="1">
    <location>
        <begin position="180"/>
        <end position="198"/>
    </location>
</feature>
<comment type="caution">
    <text evidence="3">The sequence shown here is derived from an EMBL/GenBank/DDBJ whole genome shotgun (WGS) entry which is preliminary data.</text>
</comment>
<dbReference type="RefSeq" id="WP_305122910.1">
    <property type="nucleotide sequence ID" value="NZ_JBHTCH010000023.1"/>
</dbReference>
<feature type="transmembrane region" description="Helical" evidence="1">
    <location>
        <begin position="287"/>
        <end position="308"/>
    </location>
</feature>
<gene>
    <name evidence="3" type="ORF">ACFQO6_19300</name>
</gene>
<feature type="transmembrane region" description="Helical" evidence="1">
    <location>
        <begin position="50"/>
        <end position="67"/>
    </location>
</feature>
<feature type="transmembrane region" description="Helical" evidence="1">
    <location>
        <begin position="130"/>
        <end position="148"/>
    </location>
</feature>
<dbReference type="Pfam" id="PF07786">
    <property type="entry name" value="HGSNAT_cat"/>
    <property type="match status" value="1"/>
</dbReference>
<feature type="transmembrane region" description="Helical" evidence="1">
    <location>
        <begin position="12"/>
        <end position="30"/>
    </location>
</feature>
<organism evidence="3 4">
    <name type="scientific">Nocardioides astragali</name>
    <dbReference type="NCBI Taxonomy" id="1776736"/>
    <lineage>
        <taxon>Bacteria</taxon>
        <taxon>Bacillati</taxon>
        <taxon>Actinomycetota</taxon>
        <taxon>Actinomycetes</taxon>
        <taxon>Propionibacteriales</taxon>
        <taxon>Nocardioidaceae</taxon>
        <taxon>Nocardioides</taxon>
    </lineage>
</organism>
<proteinExistence type="predicted"/>
<evidence type="ECO:0000259" key="2">
    <source>
        <dbReference type="Pfam" id="PF07786"/>
    </source>
</evidence>
<keyword evidence="4" id="KW-1185">Reference proteome</keyword>
<evidence type="ECO:0000256" key="1">
    <source>
        <dbReference type="SAM" id="Phobius"/>
    </source>
</evidence>
<reference evidence="4" key="1">
    <citation type="journal article" date="2019" name="Int. J. Syst. Evol. Microbiol.">
        <title>The Global Catalogue of Microorganisms (GCM) 10K type strain sequencing project: providing services to taxonomists for standard genome sequencing and annotation.</title>
        <authorList>
            <consortium name="The Broad Institute Genomics Platform"/>
            <consortium name="The Broad Institute Genome Sequencing Center for Infectious Disease"/>
            <person name="Wu L."/>
            <person name="Ma J."/>
        </authorList>
    </citation>
    <scope>NUCLEOTIDE SEQUENCE [LARGE SCALE GENOMIC DNA]</scope>
    <source>
        <strain evidence="4">FCH27</strain>
    </source>
</reference>
<keyword evidence="1" id="KW-0472">Membrane</keyword>
<feature type="transmembrane region" description="Helical" evidence="1">
    <location>
        <begin position="104"/>
        <end position="123"/>
    </location>
</feature>
<feature type="transmembrane region" description="Helical" evidence="1">
    <location>
        <begin position="210"/>
        <end position="229"/>
    </location>
</feature>